<protein>
    <recommendedName>
        <fullName evidence="3 9">Beta-glucosidase</fullName>
        <ecNumber evidence="3 9">3.2.1.21</ecNumber>
    </recommendedName>
</protein>
<dbReference type="Proteomes" id="UP000193427">
    <property type="component" value="Chromosome"/>
</dbReference>
<evidence type="ECO:0000256" key="3">
    <source>
        <dbReference type="ARBA" id="ARBA00012744"/>
    </source>
</evidence>
<evidence type="ECO:0000256" key="4">
    <source>
        <dbReference type="ARBA" id="ARBA00022801"/>
    </source>
</evidence>
<keyword evidence="11" id="KW-1185">Reference proteome</keyword>
<dbReference type="PROSITE" id="PS00653">
    <property type="entry name" value="GLYCOSYL_HYDROL_F1_2"/>
    <property type="match status" value="1"/>
</dbReference>
<keyword evidence="6" id="KW-0119">Carbohydrate metabolism</keyword>
<keyword evidence="7 9" id="KW-0326">Glycosidase</keyword>
<dbReference type="STRING" id="946333.A4W93_14585"/>
<dbReference type="PRINTS" id="PR00131">
    <property type="entry name" value="GLHYDRLASE1"/>
</dbReference>
<gene>
    <name evidence="10" type="ORF">A4W93_14585</name>
</gene>
<reference evidence="10 11" key="1">
    <citation type="submission" date="2016-04" db="EMBL/GenBank/DDBJ databases">
        <title>Complete genome sequence of natural rubber-degrading, novel Gram-negative bacterium, Rhizobacter gummiphilus strain NS21.</title>
        <authorList>
            <person name="Tabata M."/>
            <person name="Kasai D."/>
            <person name="Fukuda M."/>
        </authorList>
    </citation>
    <scope>NUCLEOTIDE SEQUENCE [LARGE SCALE GENOMIC DNA]</scope>
    <source>
        <strain evidence="10 11">NS21</strain>
    </source>
</reference>
<keyword evidence="4 9" id="KW-0378">Hydrolase</keyword>
<evidence type="ECO:0000256" key="7">
    <source>
        <dbReference type="ARBA" id="ARBA00023295"/>
    </source>
</evidence>
<dbReference type="GO" id="GO:0008422">
    <property type="term" value="F:beta-glucosidase activity"/>
    <property type="evidence" value="ECO:0007669"/>
    <property type="project" value="UniProtKB-EC"/>
</dbReference>
<dbReference type="SUPFAM" id="SSF51445">
    <property type="entry name" value="(Trans)glycosidases"/>
    <property type="match status" value="1"/>
</dbReference>
<dbReference type="Gene3D" id="3.20.20.80">
    <property type="entry name" value="Glycosidases"/>
    <property type="match status" value="1"/>
</dbReference>
<dbReference type="PANTHER" id="PTHR10353:SF36">
    <property type="entry name" value="LP05116P"/>
    <property type="match status" value="1"/>
</dbReference>
<dbReference type="FunFam" id="3.20.20.80:FF:000004">
    <property type="entry name" value="Beta-glucosidase 6-phospho-beta-glucosidase"/>
    <property type="match status" value="1"/>
</dbReference>
<dbReference type="RefSeq" id="WP_085751302.1">
    <property type="nucleotide sequence ID" value="NZ_BSPR01000004.1"/>
</dbReference>
<dbReference type="Pfam" id="PF00232">
    <property type="entry name" value="Glyco_hydro_1"/>
    <property type="match status" value="1"/>
</dbReference>
<evidence type="ECO:0000256" key="9">
    <source>
        <dbReference type="RuleBase" id="RU361175"/>
    </source>
</evidence>
<evidence type="ECO:0000313" key="11">
    <source>
        <dbReference type="Proteomes" id="UP000193427"/>
    </source>
</evidence>
<proteinExistence type="inferred from homology"/>
<dbReference type="KEGG" id="rgu:A4W93_14585"/>
<evidence type="ECO:0000256" key="1">
    <source>
        <dbReference type="ARBA" id="ARBA00000448"/>
    </source>
</evidence>
<evidence type="ECO:0000256" key="5">
    <source>
        <dbReference type="ARBA" id="ARBA00023001"/>
    </source>
</evidence>
<dbReference type="EC" id="3.2.1.21" evidence="3 9"/>
<dbReference type="InterPro" id="IPR017736">
    <property type="entry name" value="Glyco_hydro_1_beta-glucosidase"/>
</dbReference>
<evidence type="ECO:0000256" key="6">
    <source>
        <dbReference type="ARBA" id="ARBA00023277"/>
    </source>
</evidence>
<dbReference type="AlphaFoldDB" id="A0A1W6L9P5"/>
<keyword evidence="5" id="KW-0136">Cellulose degradation</keyword>
<keyword evidence="8" id="KW-0624">Polysaccharide degradation</keyword>
<dbReference type="InterPro" id="IPR001360">
    <property type="entry name" value="Glyco_hydro_1"/>
</dbReference>
<dbReference type="OrthoDB" id="9765195at2"/>
<dbReference type="EMBL" id="CP015118">
    <property type="protein sequence ID" value="ARN21021.1"/>
    <property type="molecule type" value="Genomic_DNA"/>
</dbReference>
<dbReference type="NCBIfam" id="TIGR03356">
    <property type="entry name" value="BGL"/>
    <property type="match status" value="1"/>
</dbReference>
<name>A0A1W6L9P5_9BURK</name>
<evidence type="ECO:0000256" key="2">
    <source>
        <dbReference type="ARBA" id="ARBA00010838"/>
    </source>
</evidence>
<dbReference type="PANTHER" id="PTHR10353">
    <property type="entry name" value="GLYCOSYL HYDROLASE"/>
    <property type="match status" value="1"/>
</dbReference>
<evidence type="ECO:0000256" key="8">
    <source>
        <dbReference type="ARBA" id="ARBA00023326"/>
    </source>
</evidence>
<dbReference type="InterPro" id="IPR017853">
    <property type="entry name" value="GH"/>
</dbReference>
<sequence>MNDLSNDDVLSPPPGSPLWLPDFLFGAGTAAYQIEGGVAEGGRVPTIWDTFCARPGAVRNGESGVVACDHYHRWQDDIDLVASLGLDAYRLSVAWSRVMRPDGSPNAAGLDFYERILDRLAHHGIRAFVTLYHWDLPQHLQDRGGWLNRDTASRLADFADVASRRLGDRVAAWATVNEPWCAAWLGHGSGVHAPGLADVRYAVEAMHHLLLGHGLATAALRANGAAQVGLVTNVTAVSADSQSPEDRQAARLAGACWNHWVLDPLLLGTYPEALQELWPGVSPSVRDGDMALISTPMDYIGINYYFRANVRSDGAHGYADKGLDRVERTVMGWEVYPAGLRDLLIGFKGRYPALPPVHITENGMASDDDTVVDGRVDDAQRVRYLQRHLVAIGQAMRAGVDVRGYFAWSLLDNFEWVEGYAKRFGIVHVDYATQQRTPKDSALALKALMAARRKVSGRFS</sequence>
<evidence type="ECO:0000313" key="10">
    <source>
        <dbReference type="EMBL" id="ARN21021.1"/>
    </source>
</evidence>
<comment type="catalytic activity">
    <reaction evidence="1 9">
        <text>Hydrolysis of terminal, non-reducing beta-D-glucosyl residues with release of beta-D-glucose.</text>
        <dbReference type="EC" id="3.2.1.21"/>
    </reaction>
</comment>
<accession>A0A1W6L9P5</accession>
<dbReference type="GO" id="GO:0030245">
    <property type="term" value="P:cellulose catabolic process"/>
    <property type="evidence" value="ECO:0007669"/>
    <property type="project" value="UniProtKB-KW"/>
</dbReference>
<dbReference type="InterPro" id="IPR033132">
    <property type="entry name" value="GH_1_N_CS"/>
</dbReference>
<organism evidence="10 11">
    <name type="scientific">Piscinibacter gummiphilus</name>
    <dbReference type="NCBI Taxonomy" id="946333"/>
    <lineage>
        <taxon>Bacteria</taxon>
        <taxon>Pseudomonadati</taxon>
        <taxon>Pseudomonadota</taxon>
        <taxon>Betaproteobacteria</taxon>
        <taxon>Burkholderiales</taxon>
        <taxon>Sphaerotilaceae</taxon>
        <taxon>Piscinibacter</taxon>
    </lineage>
</organism>
<comment type="similarity">
    <text evidence="2 9">Belongs to the glycosyl hydrolase 1 family.</text>
</comment>